<name>A0ABS5EUU7_9PROT</name>
<keyword evidence="6" id="KW-1185">Reference proteome</keyword>
<dbReference type="InterPro" id="IPR006311">
    <property type="entry name" value="TAT_signal"/>
</dbReference>
<dbReference type="InterPro" id="IPR028082">
    <property type="entry name" value="Peripla_BP_I"/>
</dbReference>
<dbReference type="Gene3D" id="3.40.50.2300">
    <property type="match status" value="2"/>
</dbReference>
<comment type="similarity">
    <text evidence="1">Belongs to the leucine-binding protein family.</text>
</comment>
<proteinExistence type="inferred from homology"/>
<dbReference type="SUPFAM" id="SSF53822">
    <property type="entry name" value="Periplasmic binding protein-like I"/>
    <property type="match status" value="1"/>
</dbReference>
<comment type="caution">
    <text evidence="5">The sequence shown here is derived from an EMBL/GenBank/DDBJ whole genome shotgun (WGS) entry which is preliminary data.</text>
</comment>
<evidence type="ECO:0000259" key="4">
    <source>
        <dbReference type="Pfam" id="PF13458"/>
    </source>
</evidence>
<protein>
    <submittedName>
        <fullName evidence="5">ABC transporter substrate-binding protein</fullName>
    </submittedName>
</protein>
<evidence type="ECO:0000256" key="1">
    <source>
        <dbReference type="ARBA" id="ARBA00010062"/>
    </source>
</evidence>
<organism evidence="5 6">
    <name type="scientific">Plastoroseomonas hellenica</name>
    <dbReference type="NCBI Taxonomy" id="2687306"/>
    <lineage>
        <taxon>Bacteria</taxon>
        <taxon>Pseudomonadati</taxon>
        <taxon>Pseudomonadota</taxon>
        <taxon>Alphaproteobacteria</taxon>
        <taxon>Acetobacterales</taxon>
        <taxon>Acetobacteraceae</taxon>
        <taxon>Plastoroseomonas</taxon>
    </lineage>
</organism>
<evidence type="ECO:0000256" key="3">
    <source>
        <dbReference type="ARBA" id="ARBA00022970"/>
    </source>
</evidence>
<dbReference type="InterPro" id="IPR051010">
    <property type="entry name" value="BCAA_transport"/>
</dbReference>
<reference evidence="6" key="1">
    <citation type="journal article" date="2021" name="Syst. Appl. Microbiol.">
        <title>Roseomonas hellenica sp. nov., isolated from roots of wild-growing Alkanna tinctoria.</title>
        <authorList>
            <person name="Rat A."/>
            <person name="Naranjo H.D."/>
            <person name="Lebbe L."/>
            <person name="Cnockaert M."/>
            <person name="Krigas N."/>
            <person name="Grigoriadou K."/>
            <person name="Maloupa E."/>
            <person name="Willems A."/>
        </authorList>
    </citation>
    <scope>NUCLEOTIDE SEQUENCE [LARGE SCALE GENOMIC DNA]</scope>
    <source>
        <strain evidence="6">LMG 31523</strain>
    </source>
</reference>
<evidence type="ECO:0000313" key="5">
    <source>
        <dbReference type="EMBL" id="MBR0664054.1"/>
    </source>
</evidence>
<dbReference type="InterPro" id="IPR028081">
    <property type="entry name" value="Leu-bd"/>
</dbReference>
<feature type="domain" description="Leucine-binding protein" evidence="4">
    <location>
        <begin position="32"/>
        <end position="374"/>
    </location>
</feature>
<keyword evidence="3" id="KW-0813">Transport</keyword>
<keyword evidence="2" id="KW-0732">Signal</keyword>
<gene>
    <name evidence="5" type="ORF">GXW71_06760</name>
</gene>
<evidence type="ECO:0000256" key="2">
    <source>
        <dbReference type="ARBA" id="ARBA00022729"/>
    </source>
</evidence>
<dbReference type="PROSITE" id="PS51318">
    <property type="entry name" value="TAT"/>
    <property type="match status" value="1"/>
</dbReference>
<keyword evidence="3" id="KW-0029">Amino-acid transport</keyword>
<dbReference type="PANTHER" id="PTHR30483:SF6">
    <property type="entry name" value="PERIPLASMIC BINDING PROTEIN OF ABC TRANSPORTER FOR NATURAL AMINO ACIDS"/>
    <property type="match status" value="1"/>
</dbReference>
<dbReference type="Pfam" id="PF13458">
    <property type="entry name" value="Peripla_BP_6"/>
    <property type="match status" value="1"/>
</dbReference>
<dbReference type="EMBL" id="JAAGBB010000006">
    <property type="protein sequence ID" value="MBR0664054.1"/>
    <property type="molecule type" value="Genomic_DNA"/>
</dbReference>
<evidence type="ECO:0000313" key="6">
    <source>
        <dbReference type="Proteomes" id="UP001196870"/>
    </source>
</evidence>
<accession>A0ABS5EUU7</accession>
<dbReference type="CDD" id="cd06327">
    <property type="entry name" value="PBP1_SBP-like"/>
    <property type="match status" value="1"/>
</dbReference>
<sequence>MNLTRRGLVVAGAAAAAWPASFSGARAQAANTIKIGVLNDQSGTYRDLSGPGSTICVRQAIAELGSLGFNVEVVQADHQNRPDVGSTIARTWFDRDGVDAILDVPTSSVALAVAGIAREKNKVYLNSGAASSDLTGPACSPNTVHWTYDTWMLAKGTGGAMVRAGGDSWFFITADYAFGHALERDTANFVRAAGGRVLGSVRTPFPGTTDFSSYLVQAQSSRAKVIGLANAGADTINSIKQAAEFGLTRRGVKLAGLLVFITDVHSLGLQTAQGLVLTETFYWDLNDRTRALTQRVRANMPGNQPPTMVQAGCYSAALHYLKAVKEMGVAAAKASGADAVTRMKAMPTDDDAFGAGAIRPDGRKLHPAYLFEVKQPSESRGAWDYYKLLQTVTAEEAFRPLADGACPIVRG</sequence>
<dbReference type="RefSeq" id="WP_211851649.1">
    <property type="nucleotide sequence ID" value="NZ_JAAGBB010000006.1"/>
</dbReference>
<dbReference type="Proteomes" id="UP001196870">
    <property type="component" value="Unassembled WGS sequence"/>
</dbReference>
<dbReference type="PANTHER" id="PTHR30483">
    <property type="entry name" value="LEUCINE-SPECIFIC-BINDING PROTEIN"/>
    <property type="match status" value="1"/>
</dbReference>